<evidence type="ECO:0000313" key="11">
    <source>
        <dbReference type="EMBL" id="CEL62267.1"/>
    </source>
</evidence>
<name>M5C5W9_THACB</name>
<keyword evidence="3" id="KW-0479">Metal-binding</keyword>
<feature type="domain" description="Tyrosinase copper-binding" evidence="8">
    <location>
        <begin position="90"/>
        <end position="107"/>
    </location>
</feature>
<dbReference type="EMBL" id="CAOJ01013666">
    <property type="protein sequence ID" value="CCO34801.1"/>
    <property type="molecule type" value="Genomic_DNA"/>
</dbReference>
<reference evidence="10" key="1">
    <citation type="submission" date="2012-10" db="EMBL/GenBank/DDBJ databases">
        <authorList>
            <person name="Jelonek L."/>
        </authorList>
    </citation>
    <scope>NUCLEOTIDE SEQUENCE</scope>
    <source>
        <strain evidence="10">Isolate 7/3/14</strain>
    </source>
</reference>
<dbReference type="AlphaFoldDB" id="M5C5W9"/>
<gene>
    <name evidence="10" type="primary">R1</name>
    <name evidence="10" type="ORF">BN14_08909</name>
    <name evidence="11" type="ORF">RSOLAG1IB_10331</name>
</gene>
<dbReference type="EMBL" id="LN679164">
    <property type="protein sequence ID" value="CEL62267.1"/>
    <property type="molecule type" value="Genomic_DNA"/>
</dbReference>
<comment type="similarity">
    <text evidence="1">Belongs to the tyrosinase family.</text>
</comment>
<evidence type="ECO:0000313" key="12">
    <source>
        <dbReference type="Proteomes" id="UP000012065"/>
    </source>
</evidence>
<dbReference type="Pfam" id="PF00264">
    <property type="entry name" value="Tyrosinase"/>
    <property type="match status" value="1"/>
</dbReference>
<dbReference type="GO" id="GO:0004503">
    <property type="term" value="F:tyrosinase activity"/>
    <property type="evidence" value="ECO:0007669"/>
    <property type="project" value="UniProtKB-EC"/>
</dbReference>
<dbReference type="PROSITE" id="PS00497">
    <property type="entry name" value="TYROSINASE_1"/>
    <property type="match status" value="1"/>
</dbReference>
<evidence type="ECO:0000256" key="4">
    <source>
        <dbReference type="ARBA" id="ARBA00023008"/>
    </source>
</evidence>
<dbReference type="InterPro" id="IPR050316">
    <property type="entry name" value="Tyrosinase/Hemocyanin"/>
</dbReference>
<evidence type="ECO:0000259" key="9">
    <source>
        <dbReference type="PROSITE" id="PS00498"/>
    </source>
</evidence>
<evidence type="ECO:0000256" key="3">
    <source>
        <dbReference type="ARBA" id="ARBA00022723"/>
    </source>
</evidence>
<dbReference type="Proteomes" id="UP000059188">
    <property type="component" value="Unassembled WGS sequence"/>
</dbReference>
<dbReference type="Gene3D" id="1.10.1280.10">
    <property type="entry name" value="Di-copper center containing domain from catechol oxidase"/>
    <property type="match status" value="1"/>
</dbReference>
<evidence type="ECO:0000256" key="1">
    <source>
        <dbReference type="ARBA" id="ARBA00009928"/>
    </source>
</evidence>
<feature type="domain" description="Tyrosinase copper-binding" evidence="9">
    <location>
        <begin position="345"/>
        <end position="356"/>
    </location>
</feature>
<accession>M5C5W9</accession>
<evidence type="ECO:0000259" key="8">
    <source>
        <dbReference type="PROSITE" id="PS00497"/>
    </source>
</evidence>
<dbReference type="OrthoDB" id="6132182at2759"/>
<evidence type="ECO:0000256" key="2">
    <source>
        <dbReference type="ARBA" id="ARBA00011906"/>
    </source>
</evidence>
<proteinExistence type="inferred from homology"/>
<evidence type="ECO:0000256" key="7">
    <source>
        <dbReference type="ARBA" id="ARBA00048881"/>
    </source>
</evidence>
<dbReference type="STRING" id="1108050.M5C5W9"/>
<comment type="catalytic activity">
    <reaction evidence="7">
        <text>L-tyrosine + O2 = L-dopaquinone + H2O</text>
        <dbReference type="Rhea" id="RHEA:18117"/>
        <dbReference type="ChEBI" id="CHEBI:15377"/>
        <dbReference type="ChEBI" id="CHEBI:15379"/>
        <dbReference type="ChEBI" id="CHEBI:57924"/>
        <dbReference type="ChEBI" id="CHEBI:58315"/>
        <dbReference type="EC" id="1.14.18.1"/>
    </reaction>
</comment>
<protein>
    <recommendedName>
        <fullName evidence="2">tyrosinase</fullName>
        <ecNumber evidence="2">1.14.18.1</ecNumber>
    </recommendedName>
</protein>
<dbReference type="Proteomes" id="UP000012065">
    <property type="component" value="Unassembled WGS sequence"/>
</dbReference>
<dbReference type="GO" id="GO:0046872">
    <property type="term" value="F:metal ion binding"/>
    <property type="evidence" value="ECO:0007669"/>
    <property type="project" value="UniProtKB-KW"/>
</dbReference>
<comment type="catalytic activity">
    <reaction evidence="6">
        <text>2 L-dopa + O2 = 2 L-dopaquinone + 2 H2O</text>
        <dbReference type="Rhea" id="RHEA:34287"/>
        <dbReference type="ChEBI" id="CHEBI:15377"/>
        <dbReference type="ChEBI" id="CHEBI:15379"/>
        <dbReference type="ChEBI" id="CHEBI:57504"/>
        <dbReference type="ChEBI" id="CHEBI:57924"/>
        <dbReference type="EC" id="1.14.18.1"/>
    </reaction>
</comment>
<dbReference type="GO" id="GO:0042438">
    <property type="term" value="P:melanin biosynthetic process"/>
    <property type="evidence" value="ECO:0007669"/>
    <property type="project" value="UniProtKB-KW"/>
</dbReference>
<dbReference type="SUPFAM" id="SSF48056">
    <property type="entry name" value="Di-copper centre-containing domain"/>
    <property type="match status" value="1"/>
</dbReference>
<organism evidence="10 12">
    <name type="scientific">Thanatephorus cucumeris (strain AG1-IB / isolate 7/3/14)</name>
    <name type="common">Lettuce bottom rot fungus</name>
    <name type="synonym">Rhizoctonia solani</name>
    <dbReference type="NCBI Taxonomy" id="1108050"/>
    <lineage>
        <taxon>Eukaryota</taxon>
        <taxon>Fungi</taxon>
        <taxon>Dikarya</taxon>
        <taxon>Basidiomycota</taxon>
        <taxon>Agaricomycotina</taxon>
        <taxon>Agaricomycetes</taxon>
        <taxon>Cantharellales</taxon>
        <taxon>Ceratobasidiaceae</taxon>
        <taxon>Rhizoctonia</taxon>
        <taxon>Rhizoctonia solani AG-1</taxon>
    </lineage>
</organism>
<dbReference type="InterPro" id="IPR008922">
    <property type="entry name" value="Di-copper_centre_dom_sf"/>
</dbReference>
<sequence length="679" mass="77145">MAAPYLITGAECYNEVHPRLDICVLQESHPKQFTLFILAWKEIRKPEYQPAAAQFSQIGGIHGMPYTRWMGDPDQAPQSDRGIWLGYCNHASIMFPNWHRPYLMLLEQAISEVAHGIAGKFANSHPAEGKLWIEAARALRLPYWDWTHQRTNQEGMPPVLVDSKLELEMPGGGRERHNNILAYYEFHRPIDGFNNRLEYKIIYDAKDDKKVPDTMAYFKEWKRTYRCPNSSPVDVADDYQQVNKVLTAGKPTPDAPFPIGSWANLSSTVSAMFKFPINISKPLYANAWDEFSNTRFQSGHQDPEDRKKINSWTWNCPSIEQPHNYVHLVVGGIGHMGDNDTAGFDPVFFLHHCNVDRLLSFWEQVYPDYVAGTEGYLSYDGKGRIPFTQTRGTYIERPSEEVNENTPLMPFRKSDYTYWDSRDTHSLKFKSKDLELPNKYYTYPAIAGVELNILEQKLDEKTRDEQRIKLREHFEVYSTQGGHEYLAVVSLSEDYFPGSYMLTLAIEIDGSQYEIGSVAVLGRGKSSSCGNCRGRREAGVRVRGVIPIPSTAIDDIIQSKLPIGARSAPESLDERAIAVLKDNFRAYLTLPSGNLLGWPTEKPIQRAEQIVLSQVQNSPLPEAAAPAIRFLSRQLTEEQGEPRVGEPISAHWRSAPGSKFGYTDHGWLNLGPWVEAVHK</sequence>
<dbReference type="InterPro" id="IPR002227">
    <property type="entry name" value="Tyrosinase_Cu-bd"/>
</dbReference>
<keyword evidence="5" id="KW-0470">Melanin biosynthesis</keyword>
<evidence type="ECO:0000256" key="6">
    <source>
        <dbReference type="ARBA" id="ARBA00048233"/>
    </source>
</evidence>
<keyword evidence="13" id="KW-1185">Reference proteome</keyword>
<evidence type="ECO:0000313" key="10">
    <source>
        <dbReference type="EMBL" id="CCO34801.1"/>
    </source>
</evidence>
<dbReference type="HOGENOM" id="CLU_013691_3_2_1"/>
<reference evidence="10 12" key="2">
    <citation type="journal article" date="2013" name="J. Biotechnol.">
        <title>Establishment and interpretation of the genome sequence of the phytopathogenic fungus Rhizoctonia solani AG1-IB isolate 7/3/14.</title>
        <authorList>
            <person name="Wibberg D.W."/>
            <person name="Jelonek L.J."/>
            <person name="Rupp O.R."/>
            <person name="Hennig M.H."/>
            <person name="Eikmeyer F.E."/>
            <person name="Goesmann A.G."/>
            <person name="Hartmann A.H."/>
            <person name="Borriss R.B."/>
            <person name="Grosch R.G."/>
            <person name="Puehler A.P."/>
            <person name="Schlueter A.S."/>
        </authorList>
    </citation>
    <scope>NUCLEOTIDE SEQUENCE [LARGE SCALE GENOMIC DNA]</scope>
    <source>
        <strain evidence="12">AG1-IB / isolate 7/3/14</strain>
        <strain evidence="10">Isolate 7/3/14</strain>
    </source>
</reference>
<dbReference type="PROSITE" id="PS00498">
    <property type="entry name" value="TYROSINASE_2"/>
    <property type="match status" value="1"/>
</dbReference>
<dbReference type="PANTHER" id="PTHR11474">
    <property type="entry name" value="TYROSINASE FAMILY MEMBER"/>
    <property type="match status" value="1"/>
</dbReference>
<dbReference type="PRINTS" id="PR00092">
    <property type="entry name" value="TYROSINASE"/>
</dbReference>
<keyword evidence="4" id="KW-0186">Copper</keyword>
<evidence type="ECO:0000313" key="13">
    <source>
        <dbReference type="Proteomes" id="UP000059188"/>
    </source>
</evidence>
<reference evidence="11 13" key="3">
    <citation type="submission" date="2014-11" db="EMBL/GenBank/DDBJ databases">
        <authorList>
            <person name="Wibberg Daniel"/>
        </authorList>
    </citation>
    <scope>NUCLEOTIDE SEQUENCE [LARGE SCALE GENOMIC DNA]</scope>
    <source>
        <strain evidence="11">Rhizoctonia solani AG1-IB 7/3/14</strain>
    </source>
</reference>
<dbReference type="PANTHER" id="PTHR11474:SF76">
    <property type="entry name" value="SHKT DOMAIN-CONTAINING PROTEIN"/>
    <property type="match status" value="1"/>
</dbReference>
<evidence type="ECO:0000256" key="5">
    <source>
        <dbReference type="ARBA" id="ARBA00023101"/>
    </source>
</evidence>
<dbReference type="EC" id="1.14.18.1" evidence="2"/>